<dbReference type="InterPro" id="IPR059027">
    <property type="entry name" value="DD_DDX21-DDX50"/>
</dbReference>
<keyword evidence="4" id="KW-0934">Plastid</keyword>
<dbReference type="InterPro" id="IPR001650">
    <property type="entry name" value="Helicase_C-like"/>
</dbReference>
<comment type="catalytic activity">
    <reaction evidence="10">
        <text>ATP + H2O = ADP + phosphate + H(+)</text>
        <dbReference type="Rhea" id="RHEA:13065"/>
        <dbReference type="ChEBI" id="CHEBI:15377"/>
        <dbReference type="ChEBI" id="CHEBI:15378"/>
        <dbReference type="ChEBI" id="CHEBI:30616"/>
        <dbReference type="ChEBI" id="CHEBI:43474"/>
        <dbReference type="ChEBI" id="CHEBI:456216"/>
        <dbReference type="EC" id="3.6.4.13"/>
    </reaction>
</comment>
<feature type="compositionally biased region" description="Low complexity" evidence="13">
    <location>
        <begin position="754"/>
        <end position="768"/>
    </location>
</feature>
<evidence type="ECO:0000256" key="4">
    <source>
        <dbReference type="ARBA" id="ARBA00022528"/>
    </source>
</evidence>
<dbReference type="EC" id="3.6.4.13" evidence="3"/>
<feature type="compositionally biased region" description="Gly residues" evidence="13">
    <location>
        <begin position="670"/>
        <end position="685"/>
    </location>
</feature>
<keyword evidence="9" id="KW-0694">RNA-binding</keyword>
<comment type="similarity">
    <text evidence="1">Belongs to the DEAD box helicase family. DDX21/DDX50 subfamily.</text>
</comment>
<dbReference type="GO" id="GO:0003724">
    <property type="term" value="F:RNA helicase activity"/>
    <property type="evidence" value="ECO:0007669"/>
    <property type="project" value="UniProtKB-EC"/>
</dbReference>
<dbReference type="PROSITE" id="PS51194">
    <property type="entry name" value="HELICASE_CTER"/>
    <property type="match status" value="1"/>
</dbReference>
<proteinExistence type="inferred from homology"/>
<evidence type="ECO:0000256" key="3">
    <source>
        <dbReference type="ARBA" id="ARBA00012552"/>
    </source>
</evidence>
<evidence type="ECO:0000256" key="11">
    <source>
        <dbReference type="PROSITE-ProRule" id="PRU00047"/>
    </source>
</evidence>
<keyword evidence="4" id="KW-0150">Chloroplast</keyword>
<evidence type="ECO:0000259" key="14">
    <source>
        <dbReference type="PROSITE" id="PS50158"/>
    </source>
</evidence>
<evidence type="ECO:0000259" key="15">
    <source>
        <dbReference type="PROSITE" id="PS51192"/>
    </source>
</evidence>
<feature type="domain" description="Helicase C-terminal" evidence="16">
    <location>
        <begin position="363"/>
        <end position="503"/>
    </location>
</feature>
<dbReference type="GO" id="GO:0005829">
    <property type="term" value="C:cytosol"/>
    <property type="evidence" value="ECO:0007669"/>
    <property type="project" value="TreeGrafter"/>
</dbReference>
<dbReference type="Proteomes" id="UP000825935">
    <property type="component" value="Chromosome 17"/>
</dbReference>
<keyword evidence="18" id="KW-1185">Reference proteome</keyword>
<evidence type="ECO:0000256" key="5">
    <source>
        <dbReference type="ARBA" id="ARBA00022741"/>
    </source>
</evidence>
<dbReference type="Pfam" id="PF08152">
    <property type="entry name" value="GUCT"/>
    <property type="match status" value="1"/>
</dbReference>
<dbReference type="SUPFAM" id="SSF54928">
    <property type="entry name" value="RNA-binding domain, RBD"/>
    <property type="match status" value="1"/>
</dbReference>
<dbReference type="SMART" id="SM00487">
    <property type="entry name" value="DEXDc"/>
    <property type="match status" value="1"/>
</dbReference>
<dbReference type="PANTHER" id="PTHR47959:SF1">
    <property type="entry name" value="ATP-DEPENDENT RNA HELICASE DBPA"/>
    <property type="match status" value="1"/>
</dbReference>
<organism evidence="17 18">
    <name type="scientific">Ceratopteris richardii</name>
    <name type="common">Triangle waterfern</name>
    <dbReference type="NCBI Taxonomy" id="49495"/>
    <lineage>
        <taxon>Eukaryota</taxon>
        <taxon>Viridiplantae</taxon>
        <taxon>Streptophyta</taxon>
        <taxon>Embryophyta</taxon>
        <taxon>Tracheophyta</taxon>
        <taxon>Polypodiopsida</taxon>
        <taxon>Polypodiidae</taxon>
        <taxon>Polypodiales</taxon>
        <taxon>Pteridineae</taxon>
        <taxon>Pteridaceae</taxon>
        <taxon>Parkerioideae</taxon>
        <taxon>Ceratopteris</taxon>
    </lineage>
</organism>
<dbReference type="Pfam" id="PF00098">
    <property type="entry name" value="zf-CCHC"/>
    <property type="match status" value="1"/>
</dbReference>
<dbReference type="Gene3D" id="3.40.50.300">
    <property type="entry name" value="P-loop containing nucleotide triphosphate hydrolases"/>
    <property type="match status" value="2"/>
</dbReference>
<evidence type="ECO:0000256" key="1">
    <source>
        <dbReference type="ARBA" id="ARBA00006517"/>
    </source>
</evidence>
<dbReference type="SUPFAM" id="SSF57756">
    <property type="entry name" value="Retrovirus zinc finger-like domains"/>
    <property type="match status" value="1"/>
</dbReference>
<dbReference type="InterPro" id="IPR050079">
    <property type="entry name" value="DEAD_box_RNA_helicase"/>
</dbReference>
<comment type="caution">
    <text evidence="17">The sequence shown here is derived from an EMBL/GenBank/DDBJ whole genome shotgun (WGS) entry which is preliminary data.</text>
</comment>
<dbReference type="InterPro" id="IPR011545">
    <property type="entry name" value="DEAD/DEAH_box_helicase_dom"/>
</dbReference>
<dbReference type="InterPro" id="IPR027417">
    <property type="entry name" value="P-loop_NTPase"/>
</dbReference>
<sequence>MHLRMRSQSHLLRGLTVPPISSIFQTEFLRNFHSNELCHPIREHECVPGAIFIRRCTLSIDPNLHAQRCNLTSYGILEGSRLVNRARNFHSTTSLKQQFSSFQAEQNEENISSATKDLSTSAEDSDLEIANLPISRILVENLATRGITKLFPIQKAVLEPGLKGQDLIARAKTGTGKTLAFGIPILDRIIKHNENLNRRYGRPPLAVVMAPTRELAKQVENELKESAPTLELVCVYGGVSIEGQIRQLQRGVDIAVGTPGRFIDLLERGSLNLREVKYIVLDEADRMLAVGFVEAVQRIFEYLPPLRQSMLFSATMPSWVQDLSRRYLRNPLVVDLVGNKEDKIAEGIKLLSIMTPIAGKPTILADLIKVYGKGCKSIVFTQTKRDADEVAMLLSKTIYCEALHGDITQFQRERTLKAFRDGKINVLIATDVAARGLDISNVELVIHYDIANDSETFVHRSGRTGRAGKEGIAILMHTSYQRRNLLILERELQCKFQSIEPPSAVDVIKSSVEQATGKVQSVRPDVRSIFLPAAEKLLAEEGVGSLAAALAHLCGYTEEMAYRSLLTHGTGLTTLKITRLQGQPILSASDVMRALSRLLPSAVHSLGKVCMLRDEAGAVFDLPASMAKELLALKIETGEVIEALIKLPNVVDEPFGNERSGGSSPFQRGFSGGRTMGGLYGGRPGGFPTRAADGGSWSNRGPSGGDFYNRSQGGSRTDDWSSRPPSGYNRSPGGGNTSDWSRRPPSSYGNNNWSSRPSSNYDSDSSSYGTSNRAFTGRCLKCGQAGHRAIDCPKQ</sequence>
<dbReference type="SMART" id="SM00490">
    <property type="entry name" value="HELICc"/>
    <property type="match status" value="1"/>
</dbReference>
<dbReference type="Pfam" id="PF00271">
    <property type="entry name" value="Helicase_C"/>
    <property type="match status" value="1"/>
</dbReference>
<keyword evidence="6 12" id="KW-0378">Hydrolase</keyword>
<comment type="similarity">
    <text evidence="2">Belongs to the DEAD box helicase family. DDX4/VASA subfamily.</text>
</comment>
<dbReference type="InterPro" id="IPR044742">
    <property type="entry name" value="DEAD/DEAH_RhlB"/>
</dbReference>
<dbReference type="InterPro" id="IPR012562">
    <property type="entry name" value="GUCT"/>
</dbReference>
<dbReference type="PROSITE" id="PS00039">
    <property type="entry name" value="DEAD_ATP_HELICASE"/>
    <property type="match status" value="1"/>
</dbReference>
<keyword evidence="7 12" id="KW-0347">Helicase</keyword>
<accession>A0A8T2SWD8</accession>
<dbReference type="InterPro" id="IPR035979">
    <property type="entry name" value="RBD_domain_sf"/>
</dbReference>
<feature type="domain" description="CCHC-type" evidence="14">
    <location>
        <begin position="778"/>
        <end position="794"/>
    </location>
</feature>
<dbReference type="GO" id="GO:0003723">
    <property type="term" value="F:RNA binding"/>
    <property type="evidence" value="ECO:0007669"/>
    <property type="project" value="UniProtKB-KW"/>
</dbReference>
<feature type="domain" description="Helicase ATP-binding" evidence="15">
    <location>
        <begin position="158"/>
        <end position="334"/>
    </location>
</feature>
<dbReference type="InterPro" id="IPR001878">
    <property type="entry name" value="Znf_CCHC"/>
</dbReference>
<keyword evidence="11" id="KW-0862">Zinc</keyword>
<evidence type="ECO:0000256" key="12">
    <source>
        <dbReference type="RuleBase" id="RU000492"/>
    </source>
</evidence>
<dbReference type="PROSITE" id="PS51192">
    <property type="entry name" value="HELICASE_ATP_BIND_1"/>
    <property type="match status" value="1"/>
</dbReference>
<dbReference type="CDD" id="cd12938">
    <property type="entry name" value="GUCT_Hera"/>
    <property type="match status" value="1"/>
</dbReference>
<dbReference type="GO" id="GO:0008270">
    <property type="term" value="F:zinc ion binding"/>
    <property type="evidence" value="ECO:0007669"/>
    <property type="project" value="UniProtKB-KW"/>
</dbReference>
<keyword evidence="5 12" id="KW-0547">Nucleotide-binding</keyword>
<dbReference type="GO" id="GO:0005524">
    <property type="term" value="F:ATP binding"/>
    <property type="evidence" value="ECO:0007669"/>
    <property type="project" value="UniProtKB-KW"/>
</dbReference>
<dbReference type="OMA" id="SWGGDSD"/>
<dbReference type="AlphaFoldDB" id="A0A8T2SWD8"/>
<evidence type="ECO:0000256" key="10">
    <source>
        <dbReference type="ARBA" id="ARBA00047984"/>
    </source>
</evidence>
<dbReference type="SUPFAM" id="SSF52540">
    <property type="entry name" value="P-loop containing nucleoside triphosphate hydrolases"/>
    <property type="match status" value="1"/>
</dbReference>
<name>A0A8T2SWD8_CERRI</name>
<evidence type="ECO:0000313" key="18">
    <source>
        <dbReference type="Proteomes" id="UP000825935"/>
    </source>
</evidence>
<dbReference type="GO" id="GO:0016787">
    <property type="term" value="F:hydrolase activity"/>
    <property type="evidence" value="ECO:0007669"/>
    <property type="project" value="UniProtKB-KW"/>
</dbReference>
<dbReference type="InterPro" id="IPR000629">
    <property type="entry name" value="RNA-helicase_DEAD-box_CS"/>
</dbReference>
<evidence type="ECO:0000256" key="8">
    <source>
        <dbReference type="ARBA" id="ARBA00022840"/>
    </source>
</evidence>
<dbReference type="OrthoDB" id="4255at2759"/>
<evidence type="ECO:0000259" key="16">
    <source>
        <dbReference type="PROSITE" id="PS51194"/>
    </source>
</evidence>
<reference evidence="17" key="1">
    <citation type="submission" date="2021-08" db="EMBL/GenBank/DDBJ databases">
        <title>WGS assembly of Ceratopteris richardii.</title>
        <authorList>
            <person name="Marchant D.B."/>
            <person name="Chen G."/>
            <person name="Jenkins J."/>
            <person name="Shu S."/>
            <person name="Leebens-Mack J."/>
            <person name="Grimwood J."/>
            <person name="Schmutz J."/>
            <person name="Soltis P."/>
            <person name="Soltis D."/>
            <person name="Chen Z.-H."/>
        </authorList>
    </citation>
    <scope>NUCLEOTIDE SEQUENCE</scope>
    <source>
        <strain evidence="17">Whitten #5841</strain>
        <tissue evidence="17">Leaf</tissue>
    </source>
</reference>
<evidence type="ECO:0000256" key="2">
    <source>
        <dbReference type="ARBA" id="ARBA00010132"/>
    </source>
</evidence>
<gene>
    <name evidence="17" type="ORF">KP509_17G055300</name>
</gene>
<dbReference type="InterPro" id="IPR014001">
    <property type="entry name" value="Helicase_ATP-bd"/>
</dbReference>
<dbReference type="PROSITE" id="PS50158">
    <property type="entry name" value="ZF_CCHC"/>
    <property type="match status" value="1"/>
</dbReference>
<feature type="region of interest" description="Disordered" evidence="13">
    <location>
        <begin position="652"/>
        <end position="768"/>
    </location>
</feature>
<keyword evidence="8 12" id="KW-0067">ATP-binding</keyword>
<evidence type="ECO:0000256" key="9">
    <source>
        <dbReference type="ARBA" id="ARBA00022884"/>
    </source>
</evidence>
<dbReference type="Pfam" id="PF26142">
    <property type="entry name" value="DD_DDX21-DDX50"/>
    <property type="match status" value="1"/>
</dbReference>
<dbReference type="Pfam" id="PF00270">
    <property type="entry name" value="DEAD"/>
    <property type="match status" value="1"/>
</dbReference>
<dbReference type="CDD" id="cd18787">
    <property type="entry name" value="SF2_C_DEAD"/>
    <property type="match status" value="1"/>
</dbReference>
<keyword evidence="11" id="KW-0479">Metal-binding</keyword>
<keyword evidence="11" id="KW-0863">Zinc-finger</keyword>
<evidence type="ECO:0000313" key="17">
    <source>
        <dbReference type="EMBL" id="KAH7373429.1"/>
    </source>
</evidence>
<evidence type="ECO:0000256" key="6">
    <source>
        <dbReference type="ARBA" id="ARBA00022801"/>
    </source>
</evidence>
<dbReference type="PANTHER" id="PTHR47959">
    <property type="entry name" value="ATP-DEPENDENT RNA HELICASE RHLE-RELATED"/>
    <property type="match status" value="1"/>
</dbReference>
<dbReference type="SMART" id="SM00343">
    <property type="entry name" value="ZnF_C2HC"/>
    <property type="match status" value="1"/>
</dbReference>
<evidence type="ECO:0000256" key="13">
    <source>
        <dbReference type="SAM" id="MobiDB-lite"/>
    </source>
</evidence>
<evidence type="ECO:0000256" key="7">
    <source>
        <dbReference type="ARBA" id="ARBA00022806"/>
    </source>
</evidence>
<dbReference type="CDD" id="cd00268">
    <property type="entry name" value="DEADc"/>
    <property type="match status" value="1"/>
</dbReference>
<protein>
    <recommendedName>
        <fullName evidence="3">RNA helicase</fullName>
        <ecNumber evidence="3">3.6.4.13</ecNumber>
    </recommendedName>
</protein>
<dbReference type="InterPro" id="IPR036875">
    <property type="entry name" value="Znf_CCHC_sf"/>
</dbReference>
<dbReference type="EMBL" id="CM035422">
    <property type="protein sequence ID" value="KAH7373429.1"/>
    <property type="molecule type" value="Genomic_DNA"/>
</dbReference>